<feature type="compositionally biased region" description="Gly residues" evidence="1">
    <location>
        <begin position="378"/>
        <end position="392"/>
    </location>
</feature>
<dbReference type="STRING" id="288992.SAMN04488522_107240"/>
<evidence type="ECO:0008006" key="5">
    <source>
        <dbReference type="Google" id="ProtNLM"/>
    </source>
</evidence>
<feature type="transmembrane region" description="Helical" evidence="2">
    <location>
        <begin position="143"/>
        <end position="160"/>
    </location>
</feature>
<name>A0A1M5MMA6_9SPHI</name>
<evidence type="ECO:0000256" key="2">
    <source>
        <dbReference type="SAM" id="Phobius"/>
    </source>
</evidence>
<feature type="transmembrane region" description="Helical" evidence="2">
    <location>
        <begin position="315"/>
        <end position="334"/>
    </location>
</feature>
<evidence type="ECO:0000313" key="4">
    <source>
        <dbReference type="Proteomes" id="UP000184287"/>
    </source>
</evidence>
<feature type="transmembrane region" description="Helical" evidence="2">
    <location>
        <begin position="48"/>
        <end position="73"/>
    </location>
</feature>
<evidence type="ECO:0000256" key="1">
    <source>
        <dbReference type="SAM" id="MobiDB-lite"/>
    </source>
</evidence>
<feature type="transmembrane region" description="Helical" evidence="2">
    <location>
        <begin position="85"/>
        <end position="102"/>
    </location>
</feature>
<keyword evidence="2" id="KW-0472">Membrane</keyword>
<reference evidence="4" key="1">
    <citation type="submission" date="2016-11" db="EMBL/GenBank/DDBJ databases">
        <authorList>
            <person name="Varghese N."/>
            <person name="Submissions S."/>
        </authorList>
    </citation>
    <scope>NUCLEOTIDE SEQUENCE [LARGE SCALE GENOMIC DNA]</scope>
    <source>
        <strain evidence="4">DSM 16990</strain>
    </source>
</reference>
<sequence length="392" mass="43634">MIIYNKTWLNNLDLQNQLKRAHRLGDITAEELKHLEEKYPVGFYSPNIFMRVGLFILTYIITGFAGGLLSLMLSDINDLITSPGYWLFLGIISYIMLELIVKRNHHFRSGVDDALMWTAGGLILAAYIGYLSLIGRHNLSDSFESQVCPFTFILAGYFALRFADMLMAVISFLSLILFLFFSAQSYGPYATAFLPFLIILVSAGVYFLCVYLKKYKNYENCLIAVQVFSLLVGYAAGNYFVVREMGSMISQPLKSDEGIPLGWFFWAWTIALPFVYIASGLKRKDVILLRSGLILVAAAAFTFRNYYHLMPIEGALSLVGAGLLALSYGVIRYLKTPKKGFTYEELDDDQLLDKIKVESLIVGETFSGPAAAPETPRMGGGNFGGGGSSADF</sequence>
<feature type="transmembrane region" description="Helical" evidence="2">
    <location>
        <begin position="261"/>
        <end position="279"/>
    </location>
</feature>
<gene>
    <name evidence="3" type="ORF">SAMN04488522_107240</name>
</gene>
<feature type="transmembrane region" description="Helical" evidence="2">
    <location>
        <begin position="114"/>
        <end position="131"/>
    </location>
</feature>
<feature type="region of interest" description="Disordered" evidence="1">
    <location>
        <begin position="367"/>
        <end position="392"/>
    </location>
</feature>
<feature type="transmembrane region" description="Helical" evidence="2">
    <location>
        <begin position="165"/>
        <end position="183"/>
    </location>
</feature>
<accession>A0A1M5MMA6</accession>
<dbReference type="EMBL" id="FQUQ01000007">
    <property type="protein sequence ID" value="SHG78375.1"/>
    <property type="molecule type" value="Genomic_DNA"/>
</dbReference>
<dbReference type="AlphaFoldDB" id="A0A1M5MMA6"/>
<feature type="transmembrane region" description="Helical" evidence="2">
    <location>
        <begin position="189"/>
        <end position="209"/>
    </location>
</feature>
<dbReference type="Proteomes" id="UP000184287">
    <property type="component" value="Unassembled WGS sequence"/>
</dbReference>
<organism evidence="3 4">
    <name type="scientific">Pedobacter caeni</name>
    <dbReference type="NCBI Taxonomy" id="288992"/>
    <lineage>
        <taxon>Bacteria</taxon>
        <taxon>Pseudomonadati</taxon>
        <taxon>Bacteroidota</taxon>
        <taxon>Sphingobacteriia</taxon>
        <taxon>Sphingobacteriales</taxon>
        <taxon>Sphingobacteriaceae</taxon>
        <taxon>Pedobacter</taxon>
    </lineage>
</organism>
<feature type="transmembrane region" description="Helical" evidence="2">
    <location>
        <begin position="286"/>
        <end position="303"/>
    </location>
</feature>
<protein>
    <recommendedName>
        <fullName evidence="5">DUF2157 domain-containing protein</fullName>
    </recommendedName>
</protein>
<keyword evidence="2" id="KW-0812">Transmembrane</keyword>
<evidence type="ECO:0000313" key="3">
    <source>
        <dbReference type="EMBL" id="SHG78375.1"/>
    </source>
</evidence>
<keyword evidence="2" id="KW-1133">Transmembrane helix</keyword>
<dbReference type="OrthoDB" id="660047at2"/>
<feature type="transmembrane region" description="Helical" evidence="2">
    <location>
        <begin position="221"/>
        <end position="241"/>
    </location>
</feature>
<proteinExistence type="predicted"/>
<keyword evidence="4" id="KW-1185">Reference proteome</keyword>
<dbReference type="RefSeq" id="WP_073237371.1">
    <property type="nucleotide sequence ID" value="NZ_FQUQ01000007.1"/>
</dbReference>